<dbReference type="EMBL" id="VSRR010101199">
    <property type="protein sequence ID" value="MPC95154.1"/>
    <property type="molecule type" value="Genomic_DNA"/>
</dbReference>
<reference evidence="2 3" key="1">
    <citation type="submission" date="2019-05" db="EMBL/GenBank/DDBJ databases">
        <title>Another draft genome of Portunus trituberculatus and its Hox gene families provides insights of decapod evolution.</title>
        <authorList>
            <person name="Jeong J.-H."/>
            <person name="Song I."/>
            <person name="Kim S."/>
            <person name="Choi T."/>
            <person name="Kim D."/>
            <person name="Ryu S."/>
            <person name="Kim W."/>
        </authorList>
    </citation>
    <scope>NUCLEOTIDE SEQUENCE [LARGE SCALE GENOMIC DNA]</scope>
    <source>
        <tissue evidence="2">Muscle</tissue>
    </source>
</reference>
<accession>A0A5B7JS02</accession>
<protein>
    <submittedName>
        <fullName evidence="2">Uncharacterized protein</fullName>
    </submittedName>
</protein>
<gene>
    <name evidence="2" type="ORF">E2C01_090350</name>
</gene>
<evidence type="ECO:0000313" key="3">
    <source>
        <dbReference type="Proteomes" id="UP000324222"/>
    </source>
</evidence>
<evidence type="ECO:0000256" key="1">
    <source>
        <dbReference type="SAM" id="MobiDB-lite"/>
    </source>
</evidence>
<name>A0A5B7JS02_PORTR</name>
<feature type="region of interest" description="Disordered" evidence="1">
    <location>
        <begin position="41"/>
        <end position="69"/>
    </location>
</feature>
<feature type="compositionally biased region" description="Basic and acidic residues" evidence="1">
    <location>
        <begin position="60"/>
        <end position="69"/>
    </location>
</feature>
<evidence type="ECO:0000313" key="2">
    <source>
        <dbReference type="EMBL" id="MPC95154.1"/>
    </source>
</evidence>
<comment type="caution">
    <text evidence="2">The sequence shown here is derived from an EMBL/GenBank/DDBJ whole genome shotgun (WGS) entry which is preliminary data.</text>
</comment>
<dbReference type="Proteomes" id="UP000324222">
    <property type="component" value="Unassembled WGS sequence"/>
</dbReference>
<organism evidence="2 3">
    <name type="scientific">Portunus trituberculatus</name>
    <name type="common">Swimming crab</name>
    <name type="synonym">Neptunus trituberculatus</name>
    <dbReference type="NCBI Taxonomy" id="210409"/>
    <lineage>
        <taxon>Eukaryota</taxon>
        <taxon>Metazoa</taxon>
        <taxon>Ecdysozoa</taxon>
        <taxon>Arthropoda</taxon>
        <taxon>Crustacea</taxon>
        <taxon>Multicrustacea</taxon>
        <taxon>Malacostraca</taxon>
        <taxon>Eumalacostraca</taxon>
        <taxon>Eucarida</taxon>
        <taxon>Decapoda</taxon>
        <taxon>Pleocyemata</taxon>
        <taxon>Brachyura</taxon>
        <taxon>Eubrachyura</taxon>
        <taxon>Portunoidea</taxon>
        <taxon>Portunidae</taxon>
        <taxon>Portuninae</taxon>
        <taxon>Portunus</taxon>
    </lineage>
</organism>
<proteinExistence type="predicted"/>
<keyword evidence="3" id="KW-1185">Reference proteome</keyword>
<sequence>MTQVTGVTQTWHAHALTLPHPFHPRAATPTRCHVVLRAASLPSLHPDPPLTPRRLTSHLPRQECLKPES</sequence>
<dbReference type="AlphaFoldDB" id="A0A5B7JS02"/>